<dbReference type="PATRIC" id="fig|953739.5.peg.1386"/>
<dbReference type="RefSeq" id="WP_015037361.1">
    <property type="nucleotide sequence ID" value="NC_018750.1"/>
</dbReference>
<dbReference type="eggNOG" id="ENOG5030FQT">
    <property type="taxonomic scope" value="Bacteria"/>
</dbReference>
<proteinExistence type="predicted"/>
<evidence type="ECO:0000313" key="1">
    <source>
        <dbReference type="EMBL" id="CCA59466.1"/>
    </source>
</evidence>
<keyword evidence="2" id="KW-1185">Reference proteome</keyword>
<dbReference type="Proteomes" id="UP000006854">
    <property type="component" value="Chromosome"/>
</dbReference>
<evidence type="ECO:0000313" key="2">
    <source>
        <dbReference type="Proteomes" id="UP000006854"/>
    </source>
</evidence>
<accession>F2RDH4</accession>
<dbReference type="HOGENOM" id="CLU_1651247_0_0_11"/>
<reference evidence="1 2" key="1">
    <citation type="journal article" date="2011" name="BMC Genomics">
        <title>Genome-wide analysis of the role of GlnR in Streptomyces venezuelae provides new insights into global nitrogen regulation in actinomycetes.</title>
        <authorList>
            <person name="Pullan S.T."/>
            <person name="Bibb M.J."/>
            <person name="Merrick M."/>
        </authorList>
    </citation>
    <scope>NUCLEOTIDE SEQUENCE [LARGE SCALE GENOMIC DNA]</scope>
    <source>
        <strain evidence="2">ATCC 10712 / CBS 650.69 / DSM 40230 / JCM 4526 / NBRC 13096 / PD 04745</strain>
    </source>
</reference>
<name>F2RDH4_STRVP</name>
<gene>
    <name evidence="1" type="ordered locus">SVEN_6180</name>
</gene>
<sequence length="160" mass="16894">MLIEAWPNGNAAYAWETGDHRLCIASVAGDRVFQRACATHPNDPPVAKGRKISDLFTSFANGWGRIFAADHQEVTSASCDGTPVEVVRIGTMANGVRTLYAVWFSDYTKGEILLTLRHGTTTSPTSFHLGDAGDLSCTAAPARTLGTAAAPLSVSTASLP</sequence>
<dbReference type="EMBL" id="FR845719">
    <property type="protein sequence ID" value="CCA59466.1"/>
    <property type="molecule type" value="Genomic_DNA"/>
</dbReference>
<dbReference type="OrthoDB" id="4313631at2"/>
<dbReference type="GeneID" id="51868040"/>
<dbReference type="KEGG" id="sve:SVEN_6180"/>
<dbReference type="AlphaFoldDB" id="F2RDH4"/>
<protein>
    <submittedName>
        <fullName evidence="1">Uncharacterized protein</fullName>
    </submittedName>
</protein>
<organism evidence="1 2">
    <name type="scientific">Streptomyces venezuelae (strain ATCC 10712 / CBS 650.69 / DSM 40230 / JCM 4526 / NBRC 13096 / PD 04745)</name>
    <dbReference type="NCBI Taxonomy" id="953739"/>
    <lineage>
        <taxon>Bacteria</taxon>
        <taxon>Bacillati</taxon>
        <taxon>Actinomycetota</taxon>
        <taxon>Actinomycetes</taxon>
        <taxon>Kitasatosporales</taxon>
        <taxon>Streptomycetaceae</taxon>
        <taxon>Streptomyces</taxon>
    </lineage>
</organism>